<organism evidence="3 4">
    <name type="scientific">Variovorax dokdonensis</name>
    <dbReference type="NCBI Taxonomy" id="344883"/>
    <lineage>
        <taxon>Bacteria</taxon>
        <taxon>Pseudomonadati</taxon>
        <taxon>Pseudomonadota</taxon>
        <taxon>Betaproteobacteria</taxon>
        <taxon>Burkholderiales</taxon>
        <taxon>Comamonadaceae</taxon>
        <taxon>Variovorax</taxon>
    </lineage>
</organism>
<dbReference type="SUPFAM" id="SSF75304">
    <property type="entry name" value="Amidase signature (AS) enzymes"/>
    <property type="match status" value="1"/>
</dbReference>
<dbReference type="PANTHER" id="PTHR11895">
    <property type="entry name" value="TRANSAMIDASE"/>
    <property type="match status" value="1"/>
</dbReference>
<dbReference type="PROSITE" id="PS00571">
    <property type="entry name" value="AMIDASES"/>
    <property type="match status" value="1"/>
</dbReference>
<reference evidence="3" key="1">
    <citation type="submission" date="2023-06" db="EMBL/GenBank/DDBJ databases">
        <authorList>
            <person name="Jiang Y."/>
            <person name="Liu Q."/>
        </authorList>
    </citation>
    <scope>NUCLEOTIDE SEQUENCE</scope>
    <source>
        <strain evidence="3">CGMCC 1.12089</strain>
    </source>
</reference>
<evidence type="ECO:0000313" key="4">
    <source>
        <dbReference type="Proteomes" id="UP001174908"/>
    </source>
</evidence>
<evidence type="ECO:0000313" key="3">
    <source>
        <dbReference type="EMBL" id="MDM0043355.1"/>
    </source>
</evidence>
<protein>
    <submittedName>
        <fullName evidence="3">Amidase family protein</fullName>
    </submittedName>
</protein>
<dbReference type="InterPro" id="IPR036928">
    <property type="entry name" value="AS_sf"/>
</dbReference>
<dbReference type="InterPro" id="IPR023631">
    <property type="entry name" value="Amidase_dom"/>
</dbReference>
<dbReference type="InterPro" id="IPR000120">
    <property type="entry name" value="Amidase"/>
</dbReference>
<dbReference type="Proteomes" id="UP001174908">
    <property type="component" value="Unassembled WGS sequence"/>
</dbReference>
<gene>
    <name evidence="3" type="ORF">QTH91_02575</name>
</gene>
<dbReference type="InterPro" id="IPR020556">
    <property type="entry name" value="Amidase_CS"/>
</dbReference>
<comment type="caution">
    <text evidence="3">The sequence shown here is derived from an EMBL/GenBank/DDBJ whole genome shotgun (WGS) entry which is preliminary data.</text>
</comment>
<keyword evidence="4" id="KW-1185">Reference proteome</keyword>
<accession>A0ABT7N650</accession>
<dbReference type="RefSeq" id="WP_286658469.1">
    <property type="nucleotide sequence ID" value="NZ_JASZYV010000001.1"/>
</dbReference>
<evidence type="ECO:0000259" key="2">
    <source>
        <dbReference type="Pfam" id="PF01425"/>
    </source>
</evidence>
<feature type="domain" description="Amidase" evidence="2">
    <location>
        <begin position="27"/>
        <end position="459"/>
    </location>
</feature>
<evidence type="ECO:0000256" key="1">
    <source>
        <dbReference type="ARBA" id="ARBA00009199"/>
    </source>
</evidence>
<dbReference type="Gene3D" id="3.90.1300.10">
    <property type="entry name" value="Amidase signature (AS) domain"/>
    <property type="match status" value="1"/>
</dbReference>
<comment type="similarity">
    <text evidence="1">Belongs to the amidase family.</text>
</comment>
<sequence length="486" mass="51285">MNQTEYLKYDGLALAALVRNKDMRASELLDMAIAQMQRVQPSINAVCWEALDDARTRAAAMDAAPPQGAFAGVPMLLKDIAVSVKGMVLANGSRLFKDCVGTYDSELAVRLRNAGFNFFGRTTSPEFGANCTTEALVYGGPTRNPWNLALSSGGSSGGAAAAVAAGIIPLAHGSDGGGSIRIPASSCGLFGLKPTRMRNPMGPVAGEGWGGLGVEHMLTRSVRDSAAALDATHGADPGAPYAAPRFDGSYLRAIETPPKRLRIALVTQSPSGEPVHEDCVAATESAARLCESLGHHVTRTTLPDCNFEAFGEAMRLIVAAGTAQAVQAGSAMRGRRATLDDLEISIFTAVDLALRSSAVDYANAVGLMHRVGRQMGVFMQDYDVILTPTLTAPPAPLGRYAADRDYVTHRSDTLRFTAFLPYFNASGQPAMSVPLHWNAQGLPIGVQFVGGLGQEDVLLQLAAQLETAAPWFDRLSPLADAPLSQN</sequence>
<name>A0ABT7N650_9BURK</name>
<dbReference type="EMBL" id="JASZYV010000001">
    <property type="protein sequence ID" value="MDM0043355.1"/>
    <property type="molecule type" value="Genomic_DNA"/>
</dbReference>
<dbReference type="Pfam" id="PF01425">
    <property type="entry name" value="Amidase"/>
    <property type="match status" value="1"/>
</dbReference>
<proteinExistence type="inferred from homology"/>
<dbReference type="PANTHER" id="PTHR11895:SF7">
    <property type="entry name" value="GLUTAMYL-TRNA(GLN) AMIDOTRANSFERASE SUBUNIT A, MITOCHONDRIAL"/>
    <property type="match status" value="1"/>
</dbReference>